<gene>
    <name evidence="1" type="ORF">NRB56_64450</name>
</gene>
<dbReference type="InterPro" id="IPR002763">
    <property type="entry name" value="DUF72"/>
</dbReference>
<keyword evidence="2" id="KW-1185">Reference proteome</keyword>
<evidence type="ECO:0008006" key="3">
    <source>
        <dbReference type="Google" id="ProtNLM"/>
    </source>
</evidence>
<proteinExistence type="predicted"/>
<dbReference type="InterPro" id="IPR036520">
    <property type="entry name" value="UPF0759_sf"/>
</dbReference>
<accession>A0A7K0DYS4</accession>
<dbReference type="Gene3D" id="3.20.20.410">
    <property type="entry name" value="Protein of unknown function UPF0759"/>
    <property type="match status" value="1"/>
</dbReference>
<dbReference type="SUPFAM" id="SSF117396">
    <property type="entry name" value="TM1631-like"/>
    <property type="match status" value="1"/>
</dbReference>
<dbReference type="EMBL" id="WEGI01000015">
    <property type="protein sequence ID" value="MQY30841.1"/>
    <property type="molecule type" value="Genomic_DNA"/>
</dbReference>
<comment type="caution">
    <text evidence="1">The sequence shown here is derived from an EMBL/GenBank/DDBJ whole genome shotgun (WGS) entry which is preliminary data.</text>
</comment>
<dbReference type="PANTHER" id="PTHR30348:SF4">
    <property type="entry name" value="DUF72 DOMAIN-CONTAINING PROTEIN"/>
    <property type="match status" value="1"/>
</dbReference>
<dbReference type="PANTHER" id="PTHR30348">
    <property type="entry name" value="UNCHARACTERIZED PROTEIN YECE"/>
    <property type="match status" value="1"/>
</dbReference>
<reference evidence="1 2" key="1">
    <citation type="submission" date="2019-10" db="EMBL/GenBank/DDBJ databases">
        <title>Nocardia macrotermitis sp. nov. and Nocardia aurantia sp. nov., isolated from the gut of fungus growing-termite Macrotermes natalensis.</title>
        <authorList>
            <person name="Benndorf R."/>
            <person name="Schwitalla J."/>
            <person name="Martin K."/>
            <person name="De Beer W."/>
            <person name="Kaster A.-K."/>
            <person name="Vollmers J."/>
            <person name="Poulsen M."/>
            <person name="Beemelmanns C."/>
        </authorList>
    </citation>
    <scope>NUCLEOTIDE SEQUENCE [LARGE SCALE GENOMIC DNA]</scope>
    <source>
        <strain evidence="1 2">RB56</strain>
    </source>
</reference>
<dbReference type="RefSeq" id="WP_153348095.1">
    <property type="nucleotide sequence ID" value="NZ_WEGI01000015.1"/>
</dbReference>
<sequence>MTVWVGTSGWQYADWRGIFYPQGVAQRRWLNFYTQSFATVELNASFYRPVLRPAFEGWRERTPDDFRMAVKAGRALTHFRRLRDPDVPLERMIDAARGLGDKMGPLLIQLPPDLTAEPERLDAVLRLIPGDVRVVVEPRHDSWWTEEVRAVLAGHDVALCWADRLERPVTPLWRTAGFGYLRFHEGTARLRPRYHRTALGEWARRVAETWPAGEDVFVYFNNDPGGAAIHDAVRFAAAARATGMPVGRTPELRDLRAASLGPGR</sequence>
<organism evidence="1 2">
    <name type="scientific">Nocardia aurantia</name>
    <dbReference type="NCBI Taxonomy" id="2585199"/>
    <lineage>
        <taxon>Bacteria</taxon>
        <taxon>Bacillati</taxon>
        <taxon>Actinomycetota</taxon>
        <taxon>Actinomycetes</taxon>
        <taxon>Mycobacteriales</taxon>
        <taxon>Nocardiaceae</taxon>
        <taxon>Nocardia</taxon>
    </lineage>
</organism>
<name>A0A7K0DYS4_9NOCA</name>
<evidence type="ECO:0000313" key="2">
    <source>
        <dbReference type="Proteomes" id="UP000431401"/>
    </source>
</evidence>
<dbReference type="AlphaFoldDB" id="A0A7K0DYS4"/>
<evidence type="ECO:0000313" key="1">
    <source>
        <dbReference type="EMBL" id="MQY30841.1"/>
    </source>
</evidence>
<protein>
    <recommendedName>
        <fullName evidence="3">DUF72 domain-containing protein</fullName>
    </recommendedName>
</protein>
<dbReference type="Proteomes" id="UP000431401">
    <property type="component" value="Unassembled WGS sequence"/>
</dbReference>
<dbReference type="Pfam" id="PF01904">
    <property type="entry name" value="DUF72"/>
    <property type="match status" value="1"/>
</dbReference>
<dbReference type="OrthoDB" id="9780310at2"/>